<feature type="domain" description="DUF4372" evidence="7">
    <location>
        <begin position="4"/>
        <end position="75"/>
    </location>
</feature>
<dbReference type="RefSeq" id="WP_149567391.1">
    <property type="nucleotide sequence ID" value="NZ_CP035807.1"/>
</dbReference>
<evidence type="ECO:0000256" key="2">
    <source>
        <dbReference type="ARBA" id="ARBA00022578"/>
    </source>
</evidence>
<dbReference type="PANTHER" id="PTHR33258">
    <property type="entry name" value="TRANSPOSASE INSL FOR INSERTION SEQUENCE ELEMENT IS186A-RELATED"/>
    <property type="match status" value="1"/>
</dbReference>
<evidence type="ECO:0000256" key="3">
    <source>
        <dbReference type="ARBA" id="ARBA00023125"/>
    </source>
</evidence>
<feature type="domain" description="Transposase IS4-like" evidence="6">
    <location>
        <begin position="120"/>
        <end position="327"/>
    </location>
</feature>
<comment type="similarity">
    <text evidence="1">Belongs to the transposase 11 family.</text>
</comment>
<feature type="transmembrane region" description="Helical" evidence="5">
    <location>
        <begin position="340"/>
        <end position="362"/>
    </location>
</feature>
<dbReference type="Gene3D" id="3.90.350.10">
    <property type="entry name" value="Transposase Inhibitor Protein From Tn5, Chain A, domain 1"/>
    <property type="match status" value="1"/>
</dbReference>
<evidence type="ECO:0000256" key="4">
    <source>
        <dbReference type="ARBA" id="ARBA00023172"/>
    </source>
</evidence>
<dbReference type="EMBL" id="CP035807">
    <property type="protein sequence ID" value="QEN04134.1"/>
    <property type="molecule type" value="Genomic_DNA"/>
</dbReference>
<keyword evidence="5" id="KW-0812">Transmembrane</keyword>
<proteinExistence type="inferred from homology"/>
<dbReference type="OrthoDB" id="368860at2"/>
<feature type="transmembrane region" description="Helical" evidence="5">
    <location>
        <begin position="315"/>
        <end position="334"/>
    </location>
</feature>
<dbReference type="GO" id="GO:0006313">
    <property type="term" value="P:DNA transposition"/>
    <property type="evidence" value="ECO:0007669"/>
    <property type="project" value="InterPro"/>
</dbReference>
<evidence type="ECO:0000259" key="7">
    <source>
        <dbReference type="Pfam" id="PF14294"/>
    </source>
</evidence>
<evidence type="ECO:0000313" key="9">
    <source>
        <dbReference type="EMBL" id="QEN05549.1"/>
    </source>
</evidence>
<evidence type="ECO:0000256" key="1">
    <source>
        <dbReference type="ARBA" id="ARBA00010075"/>
    </source>
</evidence>
<evidence type="ECO:0000313" key="11">
    <source>
        <dbReference type="Proteomes" id="UP000323824"/>
    </source>
</evidence>
<dbReference type="InterPro" id="IPR012337">
    <property type="entry name" value="RNaseH-like_sf"/>
</dbReference>
<dbReference type="Pfam" id="PF14294">
    <property type="entry name" value="DUF4372"/>
    <property type="match status" value="1"/>
</dbReference>
<keyword evidence="11" id="KW-1185">Reference proteome</keyword>
<dbReference type="SUPFAM" id="SSF53098">
    <property type="entry name" value="Ribonuclease H-like"/>
    <property type="match status" value="1"/>
</dbReference>
<keyword evidence="3" id="KW-0238">DNA-binding</keyword>
<dbReference type="GO" id="GO:0003677">
    <property type="term" value="F:DNA binding"/>
    <property type="evidence" value="ECO:0007669"/>
    <property type="project" value="UniProtKB-KW"/>
</dbReference>
<protein>
    <submittedName>
        <fullName evidence="8">IS4 family transposase</fullName>
    </submittedName>
</protein>
<keyword evidence="5" id="KW-0472">Membrane</keyword>
<dbReference type="Proteomes" id="UP000323824">
    <property type="component" value="Chromosome"/>
</dbReference>
<dbReference type="NCBIfam" id="NF033592">
    <property type="entry name" value="transpos_IS4_1"/>
    <property type="match status" value="1"/>
</dbReference>
<keyword evidence="4" id="KW-0233">DNA recombination</keyword>
<dbReference type="InterPro" id="IPR047952">
    <property type="entry name" value="Transpos_IS4"/>
</dbReference>
<reference evidence="8 11" key="1">
    <citation type="submission" date="2019-02" db="EMBL/GenBank/DDBJ databases">
        <authorList>
            <person name="Fomenkov A."/>
            <person name="Dubinina G."/>
            <person name="Grabovich M."/>
            <person name="Vincze T."/>
            <person name="Roberts R.J."/>
        </authorList>
    </citation>
    <scope>NUCLEOTIDE SEQUENCE [LARGE SCALE GENOMIC DNA]</scope>
    <source>
        <strain evidence="8 11">P</strain>
    </source>
</reference>
<evidence type="ECO:0000256" key="5">
    <source>
        <dbReference type="SAM" id="Phobius"/>
    </source>
</evidence>
<dbReference type="KEGG" id="sper:EW093_05265"/>
<evidence type="ECO:0000313" key="8">
    <source>
        <dbReference type="EMBL" id="QEN04134.1"/>
    </source>
</evidence>
<dbReference type="AlphaFoldDB" id="A0A5C1QBV2"/>
<dbReference type="KEGG" id="sper:EW093_12760"/>
<keyword evidence="5" id="KW-1133">Transmembrane helix</keyword>
<dbReference type="KEGG" id="sper:EW093_16350"/>
<organism evidence="8 11">
    <name type="scientific">Thiospirochaeta perfilievii</name>
    <dbReference type="NCBI Taxonomy" id="252967"/>
    <lineage>
        <taxon>Bacteria</taxon>
        <taxon>Pseudomonadati</taxon>
        <taxon>Spirochaetota</taxon>
        <taxon>Spirochaetia</taxon>
        <taxon>Spirochaetales</taxon>
        <taxon>Spirochaetaceae</taxon>
        <taxon>Thiospirochaeta</taxon>
    </lineage>
</organism>
<dbReference type="EMBL" id="CP035807">
    <property type="protein sequence ID" value="QEN05549.1"/>
    <property type="molecule type" value="Genomic_DNA"/>
</dbReference>
<gene>
    <name evidence="8" type="ORF">EW093_05265</name>
    <name evidence="9" type="ORF">EW093_12760</name>
    <name evidence="10" type="ORF">EW093_16350</name>
</gene>
<name>A0A5C1QBV2_9SPIO</name>
<reference evidence="8 11" key="2">
    <citation type="submission" date="2019-09" db="EMBL/GenBank/DDBJ databases">
        <title>Complete Genome Sequence and Methylome Analysis of free living Spirochaetas.</title>
        <authorList>
            <person name="Leshcheva N."/>
            <person name="Mikheeva N."/>
        </authorList>
    </citation>
    <scope>NUCLEOTIDE SEQUENCE [LARGE SCALE GENOMIC DNA]</scope>
    <source>
        <strain evidence="8 11">P</strain>
    </source>
</reference>
<accession>A0A5C1QBV2</accession>
<sequence>MSFHDTIFRQILQLIPRYEFEKIVKSEKGDFANKGFSCWNQFSAMLFAQLSGQTGLRGIENGLELQSKKLYHLGISKTKRSTLSYANNNRPNEIYEKLFYSLLSKLHSKHKNHKFRFKNPLYSVDASTIDLCLSMFDWAHFRKKKGGIKLHVTLDHSSYIPSFVTVTDAKVHESNEIKNVPFKKDDVIVFDRGYTDYQYYSDLGEEGIYFVTRLKKNAKYSVLDDKDVSKYENILSEKIIVFDKIISKKGKPLKLRLVESYDPDLKKSITLITNHFSWSPRTISAIYKDRWQIEIFFKTIKQNLKIKSFLGTSRNAVLTQVWIVMISFLILKYMEFQSTLGWTVSSIMAILSTILFANLNLIDWLTVPPDKQAPQKSYLLQKELF</sequence>
<dbReference type="InterPro" id="IPR025399">
    <property type="entry name" value="DUF4372"/>
</dbReference>
<dbReference type="PANTHER" id="PTHR33258:SF1">
    <property type="entry name" value="TRANSPOSASE INSL FOR INSERTION SEQUENCE ELEMENT IS186A-RELATED"/>
    <property type="match status" value="1"/>
</dbReference>
<dbReference type="EMBL" id="CP035807">
    <property type="protein sequence ID" value="QEN06190.1"/>
    <property type="molecule type" value="Genomic_DNA"/>
</dbReference>
<keyword evidence="2" id="KW-0815">Transposition</keyword>
<dbReference type="GO" id="GO:0004803">
    <property type="term" value="F:transposase activity"/>
    <property type="evidence" value="ECO:0007669"/>
    <property type="project" value="InterPro"/>
</dbReference>
<dbReference type="InterPro" id="IPR002559">
    <property type="entry name" value="Transposase_11"/>
</dbReference>
<evidence type="ECO:0000313" key="10">
    <source>
        <dbReference type="EMBL" id="QEN06190.1"/>
    </source>
</evidence>
<evidence type="ECO:0000259" key="6">
    <source>
        <dbReference type="Pfam" id="PF01609"/>
    </source>
</evidence>
<dbReference type="Pfam" id="PF01609">
    <property type="entry name" value="DDE_Tnp_1"/>
    <property type="match status" value="1"/>
</dbReference>